<evidence type="ECO:0000256" key="4">
    <source>
        <dbReference type="ARBA" id="ARBA00023136"/>
    </source>
</evidence>
<dbReference type="PRINTS" id="PR00237">
    <property type="entry name" value="GPCRRHODOPSN"/>
</dbReference>
<keyword evidence="8" id="KW-1185">Reference proteome</keyword>
<comment type="subcellular location">
    <subcellularLocation>
        <location evidence="1">Membrane</location>
    </subcellularLocation>
</comment>
<dbReference type="EMBL" id="CAHIKZ030002323">
    <property type="protein sequence ID" value="CAE1285048.1"/>
    <property type="molecule type" value="Genomic_DNA"/>
</dbReference>
<keyword evidence="3 5" id="KW-1133">Transmembrane helix</keyword>
<feature type="transmembrane region" description="Helical" evidence="5">
    <location>
        <begin position="146"/>
        <end position="166"/>
    </location>
</feature>
<sequence>MVTDIPIDEALSFLKYYSEWYTGIHGYVAAIICILGVLANILNIIVLTRKNMISPANIILTGLAISDGLTMAIYFPFALHQYVIYGTETSEARNTLSAARFLFAYAICSVVVHSISIWLTVTLALFRYIFIKYPRQSTYLCTIQRAQLSVVVVTIVTTVVCMPNSATLKIQQQTGNTSTIWYIKYKENSEAEKISRTLNFWVQAILLKLVPCVFLTVLSILLVKAMKDAEKRRKRLQSRSGRTEDDGGRERKTNRTTKMLLAVVVLFLVTEIPQGVLNILSGSMPSFFTQYYYIFADTLDILTLLNNGINFILYCTMSKQFRDTFIRIFFKTFIVQDRQLQLVSPQATRYTEV</sequence>
<dbReference type="GO" id="GO:0008528">
    <property type="term" value="F:G protein-coupled peptide receptor activity"/>
    <property type="evidence" value="ECO:0007669"/>
    <property type="project" value="InterPro"/>
</dbReference>
<feature type="transmembrane region" description="Helical" evidence="5">
    <location>
        <begin position="292"/>
        <end position="317"/>
    </location>
</feature>
<dbReference type="Pfam" id="PF10324">
    <property type="entry name" value="7TM_GPCR_Srw"/>
    <property type="match status" value="1"/>
</dbReference>
<keyword evidence="4 5" id="KW-0472">Membrane</keyword>
<dbReference type="Proteomes" id="UP000597762">
    <property type="component" value="Unassembled WGS sequence"/>
</dbReference>
<dbReference type="InterPro" id="IPR000276">
    <property type="entry name" value="GPCR_Rhodpsn"/>
</dbReference>
<dbReference type="GO" id="GO:0005886">
    <property type="term" value="C:plasma membrane"/>
    <property type="evidence" value="ECO:0007669"/>
    <property type="project" value="TreeGrafter"/>
</dbReference>
<feature type="transmembrane region" description="Helical" evidence="5">
    <location>
        <begin position="58"/>
        <end position="82"/>
    </location>
</feature>
<evidence type="ECO:0000313" key="7">
    <source>
        <dbReference type="EMBL" id="CAE1285048.1"/>
    </source>
</evidence>
<comment type="caution">
    <text evidence="7">The sequence shown here is derived from an EMBL/GenBank/DDBJ whole genome shotgun (WGS) entry which is preliminary data.</text>
</comment>
<dbReference type="AlphaFoldDB" id="A0A812D0A3"/>
<evidence type="ECO:0000256" key="1">
    <source>
        <dbReference type="ARBA" id="ARBA00004370"/>
    </source>
</evidence>
<evidence type="ECO:0000256" key="5">
    <source>
        <dbReference type="SAM" id="Phobius"/>
    </source>
</evidence>
<dbReference type="PANTHER" id="PTHR46273">
    <property type="entry name" value="MYOSUPPRESSIN RECEPTOR 1, ISOFORM B-RELATED"/>
    <property type="match status" value="1"/>
</dbReference>
<evidence type="ECO:0000313" key="8">
    <source>
        <dbReference type="Proteomes" id="UP000597762"/>
    </source>
</evidence>
<dbReference type="PROSITE" id="PS50262">
    <property type="entry name" value="G_PROTEIN_RECEP_F1_2"/>
    <property type="match status" value="1"/>
</dbReference>
<dbReference type="CDD" id="cd14978">
    <property type="entry name" value="7tmA_FMRFamide_R-like"/>
    <property type="match status" value="1"/>
</dbReference>
<feature type="transmembrane region" description="Helical" evidence="5">
    <location>
        <begin position="24"/>
        <end position="46"/>
    </location>
</feature>
<dbReference type="SUPFAM" id="SSF81321">
    <property type="entry name" value="Family A G protein-coupled receptor-like"/>
    <property type="match status" value="1"/>
</dbReference>
<feature type="transmembrane region" description="Helical" evidence="5">
    <location>
        <begin position="200"/>
        <end position="223"/>
    </location>
</feature>
<evidence type="ECO:0000256" key="3">
    <source>
        <dbReference type="ARBA" id="ARBA00022989"/>
    </source>
</evidence>
<dbReference type="InterPro" id="IPR019427">
    <property type="entry name" value="7TM_GPCR_serpentine_rcpt_Srw"/>
</dbReference>
<dbReference type="PANTHER" id="PTHR46273:SF4">
    <property type="entry name" value="AT19640P"/>
    <property type="match status" value="1"/>
</dbReference>
<name>A0A812D0A3_ACAPH</name>
<keyword evidence="2 5" id="KW-0812">Transmembrane</keyword>
<accession>A0A812D0A3</accession>
<protein>
    <recommendedName>
        <fullName evidence="6">G-protein coupled receptors family 1 profile domain-containing protein</fullName>
    </recommendedName>
</protein>
<feature type="domain" description="G-protein coupled receptors family 1 profile" evidence="6">
    <location>
        <begin position="39"/>
        <end position="314"/>
    </location>
</feature>
<dbReference type="InterPro" id="IPR017452">
    <property type="entry name" value="GPCR_Rhodpsn_7TM"/>
</dbReference>
<feature type="transmembrane region" description="Helical" evidence="5">
    <location>
        <begin position="102"/>
        <end position="126"/>
    </location>
</feature>
<proteinExistence type="predicted"/>
<dbReference type="Gene3D" id="1.20.1070.10">
    <property type="entry name" value="Rhodopsin 7-helix transmembrane proteins"/>
    <property type="match status" value="1"/>
</dbReference>
<reference evidence="7" key="1">
    <citation type="submission" date="2021-01" db="EMBL/GenBank/DDBJ databases">
        <authorList>
            <person name="Li R."/>
            <person name="Bekaert M."/>
        </authorList>
    </citation>
    <scope>NUCLEOTIDE SEQUENCE</scope>
    <source>
        <strain evidence="7">Farmed</strain>
    </source>
</reference>
<dbReference type="InterPro" id="IPR053219">
    <property type="entry name" value="GPCR_Dmsr-1"/>
</dbReference>
<feature type="transmembrane region" description="Helical" evidence="5">
    <location>
        <begin position="259"/>
        <end position="280"/>
    </location>
</feature>
<evidence type="ECO:0000256" key="2">
    <source>
        <dbReference type="ARBA" id="ARBA00022692"/>
    </source>
</evidence>
<gene>
    <name evidence="7" type="ORF">SPHA_45073</name>
</gene>
<organism evidence="7 8">
    <name type="scientific">Acanthosepion pharaonis</name>
    <name type="common">Pharaoh cuttlefish</name>
    <name type="synonym">Sepia pharaonis</name>
    <dbReference type="NCBI Taxonomy" id="158019"/>
    <lineage>
        <taxon>Eukaryota</taxon>
        <taxon>Metazoa</taxon>
        <taxon>Spiralia</taxon>
        <taxon>Lophotrochozoa</taxon>
        <taxon>Mollusca</taxon>
        <taxon>Cephalopoda</taxon>
        <taxon>Coleoidea</taxon>
        <taxon>Decapodiformes</taxon>
        <taxon>Sepiida</taxon>
        <taxon>Sepiina</taxon>
        <taxon>Sepiidae</taxon>
        <taxon>Acanthosepion</taxon>
    </lineage>
</organism>
<evidence type="ECO:0000259" key="6">
    <source>
        <dbReference type="PROSITE" id="PS50262"/>
    </source>
</evidence>
<dbReference type="OrthoDB" id="5864054at2759"/>